<sequence length="277" mass="30828">MARASNIFVGFLSLCFLVLGIVALSFSLAIHFHGGTATACQKSLYTPLLVTAIFLSVLSLLGLIGSCCKNNFLLYLYLIVLFLLILGLCIFAVFVFAVTSNSAGKAVSRLGFKEYRLGDYKNWLKNHLVNDKNWNEIRSCMIDSQVCKSLERNTNNNQTAADFFKRNLSPIQSGCCKPPVACGFQYQNATFWISPTSGRPAVNDGDCSAWSNKQDALCFNCNSCKAGVLVNIKKEWKVLTIINVCVLVFIILIYSCGCYALRNNRSDKRFSRYRYAA</sequence>
<evidence type="ECO:0000313" key="7">
    <source>
        <dbReference type="EMBL" id="KDO65589.1"/>
    </source>
</evidence>
<dbReference type="PANTHER" id="PTHR32191">
    <property type="entry name" value="TETRASPANIN-8-RELATED"/>
    <property type="match status" value="1"/>
</dbReference>
<dbReference type="Proteomes" id="UP000027120">
    <property type="component" value="Unassembled WGS sequence"/>
</dbReference>
<gene>
    <name evidence="7" type="ORF">CISIN_1g037581mg</name>
</gene>
<feature type="transmembrane region" description="Helical" evidence="6">
    <location>
        <begin position="7"/>
        <end position="32"/>
    </location>
</feature>
<dbReference type="GO" id="GO:0005886">
    <property type="term" value="C:plasma membrane"/>
    <property type="evidence" value="ECO:0000318"/>
    <property type="project" value="GO_Central"/>
</dbReference>
<comment type="similarity">
    <text evidence="2">Belongs to the tetraspanin (TM4SF) family.</text>
</comment>
<name>A0A067FDW6_CITSI</name>
<dbReference type="EMBL" id="KK784902">
    <property type="protein sequence ID" value="KDO65589.1"/>
    <property type="molecule type" value="Genomic_DNA"/>
</dbReference>
<protein>
    <submittedName>
        <fullName evidence="7">Uncharacterized protein</fullName>
    </submittedName>
</protein>
<accession>A0A067FDW6</accession>
<dbReference type="AlphaFoldDB" id="A0A067FDW6"/>
<dbReference type="PaxDb" id="2711-XP_006485845.1"/>
<dbReference type="STRING" id="2711.A0A067FDW6"/>
<dbReference type="InterPro" id="IPR018499">
    <property type="entry name" value="Tetraspanin/Peripherin"/>
</dbReference>
<evidence type="ECO:0000256" key="2">
    <source>
        <dbReference type="ARBA" id="ARBA00006840"/>
    </source>
</evidence>
<dbReference type="GO" id="GO:0009734">
    <property type="term" value="P:auxin-activated signaling pathway"/>
    <property type="evidence" value="ECO:0007669"/>
    <property type="project" value="InterPro"/>
</dbReference>
<evidence type="ECO:0000256" key="6">
    <source>
        <dbReference type="SAM" id="Phobius"/>
    </source>
</evidence>
<keyword evidence="5 6" id="KW-0472">Membrane</keyword>
<reference evidence="7 8" key="1">
    <citation type="submission" date="2014-04" db="EMBL/GenBank/DDBJ databases">
        <authorList>
            <consortium name="International Citrus Genome Consortium"/>
            <person name="Gmitter F."/>
            <person name="Chen C."/>
            <person name="Farmerie W."/>
            <person name="Harkins T."/>
            <person name="Desany B."/>
            <person name="Mohiuddin M."/>
            <person name="Kodira C."/>
            <person name="Borodovsky M."/>
            <person name="Lomsadze A."/>
            <person name="Burns P."/>
            <person name="Jenkins J."/>
            <person name="Prochnik S."/>
            <person name="Shu S."/>
            <person name="Chapman J."/>
            <person name="Pitluck S."/>
            <person name="Schmutz J."/>
            <person name="Rokhsar D."/>
        </authorList>
    </citation>
    <scope>NUCLEOTIDE SEQUENCE</scope>
</reference>
<evidence type="ECO:0000256" key="1">
    <source>
        <dbReference type="ARBA" id="ARBA00004141"/>
    </source>
</evidence>
<comment type="subcellular location">
    <subcellularLocation>
        <location evidence="1">Membrane</location>
        <topology evidence="1">Multi-pass membrane protein</topology>
    </subcellularLocation>
</comment>
<feature type="transmembrane region" description="Helical" evidence="6">
    <location>
        <begin position="238"/>
        <end position="261"/>
    </location>
</feature>
<dbReference type="Pfam" id="PF00335">
    <property type="entry name" value="Tetraspanin"/>
    <property type="match status" value="1"/>
</dbReference>
<evidence type="ECO:0000256" key="5">
    <source>
        <dbReference type="ARBA" id="ARBA00023136"/>
    </source>
</evidence>
<keyword evidence="3 6" id="KW-0812">Transmembrane</keyword>
<evidence type="ECO:0000256" key="4">
    <source>
        <dbReference type="ARBA" id="ARBA00022989"/>
    </source>
</evidence>
<evidence type="ECO:0000313" key="8">
    <source>
        <dbReference type="Proteomes" id="UP000027120"/>
    </source>
</evidence>
<dbReference type="eggNOG" id="ENOG502QTNI">
    <property type="taxonomic scope" value="Eukaryota"/>
</dbReference>
<feature type="transmembrane region" description="Helical" evidence="6">
    <location>
        <begin position="72"/>
        <end position="98"/>
    </location>
</feature>
<keyword evidence="8" id="KW-1185">Reference proteome</keyword>
<keyword evidence="4 6" id="KW-1133">Transmembrane helix</keyword>
<dbReference type="InterPro" id="IPR044991">
    <property type="entry name" value="TET_plant"/>
</dbReference>
<dbReference type="GO" id="GO:0009506">
    <property type="term" value="C:plasmodesma"/>
    <property type="evidence" value="ECO:0000318"/>
    <property type="project" value="GO_Central"/>
</dbReference>
<organism evidence="7 8">
    <name type="scientific">Citrus sinensis</name>
    <name type="common">Sweet orange</name>
    <name type="synonym">Citrus aurantium var. sinensis</name>
    <dbReference type="NCBI Taxonomy" id="2711"/>
    <lineage>
        <taxon>Eukaryota</taxon>
        <taxon>Viridiplantae</taxon>
        <taxon>Streptophyta</taxon>
        <taxon>Embryophyta</taxon>
        <taxon>Tracheophyta</taxon>
        <taxon>Spermatophyta</taxon>
        <taxon>Magnoliopsida</taxon>
        <taxon>eudicotyledons</taxon>
        <taxon>Gunneridae</taxon>
        <taxon>Pentapetalae</taxon>
        <taxon>rosids</taxon>
        <taxon>malvids</taxon>
        <taxon>Sapindales</taxon>
        <taxon>Rutaceae</taxon>
        <taxon>Aurantioideae</taxon>
        <taxon>Citrus</taxon>
    </lineage>
</organism>
<feature type="transmembrane region" description="Helical" evidence="6">
    <location>
        <begin position="44"/>
        <end position="65"/>
    </location>
</feature>
<proteinExistence type="inferred from homology"/>
<evidence type="ECO:0000256" key="3">
    <source>
        <dbReference type="ARBA" id="ARBA00022692"/>
    </source>
</evidence>